<comment type="similarity">
    <text evidence="1 4">Belongs to the glycerate kinase type-1 family.</text>
</comment>
<dbReference type="AlphaFoldDB" id="A0A934VVC1"/>
<dbReference type="PANTHER" id="PTHR21599:SF0">
    <property type="entry name" value="GLYCERATE KINASE"/>
    <property type="match status" value="1"/>
</dbReference>
<dbReference type="PANTHER" id="PTHR21599">
    <property type="entry name" value="GLYCERATE KINASE"/>
    <property type="match status" value="1"/>
</dbReference>
<proteinExistence type="inferred from homology"/>
<keyword evidence="2 4" id="KW-0808">Transferase</keyword>
<dbReference type="Gene3D" id="3.90.1510.10">
    <property type="entry name" value="Glycerate kinase, domain 2"/>
    <property type="match status" value="1"/>
</dbReference>
<dbReference type="SUPFAM" id="SSF110738">
    <property type="entry name" value="Glycerate kinase I"/>
    <property type="match status" value="1"/>
</dbReference>
<organism evidence="5 6">
    <name type="scientific">Luteolibacter pohnpeiensis</name>
    <dbReference type="NCBI Taxonomy" id="454153"/>
    <lineage>
        <taxon>Bacteria</taxon>
        <taxon>Pseudomonadati</taxon>
        <taxon>Verrucomicrobiota</taxon>
        <taxon>Verrucomicrobiia</taxon>
        <taxon>Verrucomicrobiales</taxon>
        <taxon>Verrucomicrobiaceae</taxon>
        <taxon>Luteolibacter</taxon>
    </lineage>
</organism>
<accession>A0A934VVC1</accession>
<keyword evidence="6" id="KW-1185">Reference proteome</keyword>
<sequence>MSSRFLVAPDKFKGSLTAKEAADAMIAGIIAACPTAEIDYCPIADGGEGFMDALAEAMHGEWIDCPAVDALNRPIQSRYAIAQTAEGKIAIMEMAETAGIWRIGKDELCPLLATTKGVGMQIADAVLNHQVDRVILGLGGSATNDGGAGMAAALGVEFLDASGQPIDVVPQCFSQLASVDLSKRIPLPAMVAACDVENPLLGNRGATAVFSKQKGASDEDRLLLERALAALADHSAGWVAAEKPGAGAAGGLGFGLLHFTGATLESGFDLISGLLRLDERVASASHVVTGEGALDYQSLAGKGPVSLARMAVRSGVPVTAFCGMVDQEVRASGLFHGIHSLAETGLPLDELISRAGTLLSEIAERTFRKS</sequence>
<reference evidence="5" key="1">
    <citation type="submission" date="2021-01" db="EMBL/GenBank/DDBJ databases">
        <title>Modified the classification status of verrucomicrobia.</title>
        <authorList>
            <person name="Feng X."/>
        </authorList>
    </citation>
    <scope>NUCLEOTIDE SEQUENCE</scope>
    <source>
        <strain evidence="5">KCTC 22041</strain>
    </source>
</reference>
<evidence type="ECO:0000256" key="4">
    <source>
        <dbReference type="PIRNR" id="PIRNR006078"/>
    </source>
</evidence>
<evidence type="ECO:0000256" key="3">
    <source>
        <dbReference type="ARBA" id="ARBA00022777"/>
    </source>
</evidence>
<dbReference type="InterPro" id="IPR018193">
    <property type="entry name" value="Glyc_kinase_flavodox-like_fold"/>
</dbReference>
<dbReference type="InterPro" id="IPR004381">
    <property type="entry name" value="Glycerate_kinase"/>
</dbReference>
<dbReference type="Gene3D" id="3.40.50.10350">
    <property type="entry name" value="Glycerate kinase, domain 1"/>
    <property type="match status" value="1"/>
</dbReference>
<dbReference type="GO" id="GO:0031388">
    <property type="term" value="P:organic acid phosphorylation"/>
    <property type="evidence" value="ECO:0007669"/>
    <property type="project" value="UniProtKB-UniRule"/>
</dbReference>
<dbReference type="RefSeq" id="WP_200271550.1">
    <property type="nucleotide sequence ID" value="NZ_JAENIJ010000021.1"/>
</dbReference>
<protein>
    <submittedName>
        <fullName evidence="5">Glycerate kinase</fullName>
    </submittedName>
</protein>
<evidence type="ECO:0000313" key="5">
    <source>
        <dbReference type="EMBL" id="MBK1883417.1"/>
    </source>
</evidence>
<dbReference type="InterPro" id="IPR036129">
    <property type="entry name" value="Glycerate_kinase_sf"/>
</dbReference>
<dbReference type="Pfam" id="PF02595">
    <property type="entry name" value="Gly_kinase"/>
    <property type="match status" value="1"/>
</dbReference>
<dbReference type="PIRSF" id="PIRSF006078">
    <property type="entry name" value="GlxK"/>
    <property type="match status" value="1"/>
</dbReference>
<name>A0A934VVC1_9BACT</name>
<dbReference type="NCBIfam" id="TIGR00045">
    <property type="entry name" value="glycerate kinase"/>
    <property type="match status" value="1"/>
</dbReference>
<dbReference type="EMBL" id="JAENIJ010000021">
    <property type="protein sequence ID" value="MBK1883417.1"/>
    <property type="molecule type" value="Genomic_DNA"/>
</dbReference>
<keyword evidence="3 4" id="KW-0418">Kinase</keyword>
<dbReference type="InterPro" id="IPR018197">
    <property type="entry name" value="Glycerate_kinase_RE-like"/>
</dbReference>
<evidence type="ECO:0000313" key="6">
    <source>
        <dbReference type="Proteomes" id="UP000603141"/>
    </source>
</evidence>
<dbReference type="Proteomes" id="UP000603141">
    <property type="component" value="Unassembled WGS sequence"/>
</dbReference>
<gene>
    <name evidence="5" type="ORF">JIN85_13405</name>
</gene>
<evidence type="ECO:0000256" key="2">
    <source>
        <dbReference type="ARBA" id="ARBA00022679"/>
    </source>
</evidence>
<dbReference type="GO" id="GO:0008887">
    <property type="term" value="F:glycerate kinase activity"/>
    <property type="evidence" value="ECO:0007669"/>
    <property type="project" value="UniProtKB-UniRule"/>
</dbReference>
<evidence type="ECO:0000256" key="1">
    <source>
        <dbReference type="ARBA" id="ARBA00006284"/>
    </source>
</evidence>
<comment type="caution">
    <text evidence="5">The sequence shown here is derived from an EMBL/GenBank/DDBJ whole genome shotgun (WGS) entry which is preliminary data.</text>
</comment>